<evidence type="ECO:0000313" key="3">
    <source>
        <dbReference type="EMBL" id="RKQ86290.1"/>
    </source>
</evidence>
<organism evidence="3 4">
    <name type="scientific">Solirubrobacter pauli</name>
    <dbReference type="NCBI Taxonomy" id="166793"/>
    <lineage>
        <taxon>Bacteria</taxon>
        <taxon>Bacillati</taxon>
        <taxon>Actinomycetota</taxon>
        <taxon>Thermoleophilia</taxon>
        <taxon>Solirubrobacterales</taxon>
        <taxon>Solirubrobacteraceae</taxon>
        <taxon>Solirubrobacter</taxon>
    </lineage>
</organism>
<keyword evidence="4" id="KW-1185">Reference proteome</keyword>
<dbReference type="OrthoDB" id="4482242at2"/>
<evidence type="ECO:0000313" key="4">
    <source>
        <dbReference type="Proteomes" id="UP000278962"/>
    </source>
</evidence>
<name>A0A660L445_9ACTN</name>
<dbReference type="RefSeq" id="WP_121253894.1">
    <property type="nucleotide sequence ID" value="NZ_RBIL01000002.1"/>
</dbReference>
<evidence type="ECO:0000256" key="1">
    <source>
        <dbReference type="SAM" id="Phobius"/>
    </source>
</evidence>
<dbReference type="EMBL" id="RBIL01000002">
    <property type="protein sequence ID" value="RKQ86290.1"/>
    <property type="molecule type" value="Genomic_DNA"/>
</dbReference>
<evidence type="ECO:0000259" key="2">
    <source>
        <dbReference type="Pfam" id="PF23636"/>
    </source>
</evidence>
<reference evidence="3 4" key="1">
    <citation type="submission" date="2018-10" db="EMBL/GenBank/DDBJ databases">
        <title>Genomic Encyclopedia of Archaeal and Bacterial Type Strains, Phase II (KMG-II): from individual species to whole genera.</title>
        <authorList>
            <person name="Goeker M."/>
        </authorList>
    </citation>
    <scope>NUCLEOTIDE SEQUENCE [LARGE SCALE GENOMIC DNA]</scope>
    <source>
        <strain evidence="3 4">DSM 14954</strain>
    </source>
</reference>
<keyword evidence="1" id="KW-1133">Transmembrane helix</keyword>
<accession>A0A660L445</accession>
<proteinExistence type="predicted"/>
<feature type="transmembrane region" description="Helical" evidence="1">
    <location>
        <begin position="58"/>
        <end position="79"/>
    </location>
</feature>
<feature type="transmembrane region" description="Helical" evidence="1">
    <location>
        <begin position="109"/>
        <end position="127"/>
    </location>
</feature>
<feature type="transmembrane region" description="Helical" evidence="1">
    <location>
        <begin position="16"/>
        <end position="38"/>
    </location>
</feature>
<protein>
    <recommendedName>
        <fullName evidence="2">DUF7144 domain-containing protein</fullName>
    </recommendedName>
</protein>
<comment type="caution">
    <text evidence="3">The sequence shown here is derived from an EMBL/GenBank/DDBJ whole genome shotgun (WGS) entry which is preliminary data.</text>
</comment>
<dbReference type="InterPro" id="IPR055568">
    <property type="entry name" value="DUF7144"/>
</dbReference>
<dbReference type="Pfam" id="PF23636">
    <property type="entry name" value="DUF7144"/>
    <property type="match status" value="1"/>
</dbReference>
<feature type="domain" description="DUF7144" evidence="2">
    <location>
        <begin position="16"/>
        <end position="128"/>
    </location>
</feature>
<gene>
    <name evidence="3" type="ORF">C8N24_4300</name>
</gene>
<dbReference type="Proteomes" id="UP000278962">
    <property type="component" value="Unassembled WGS sequence"/>
</dbReference>
<dbReference type="AlphaFoldDB" id="A0A660L445"/>
<keyword evidence="1" id="KW-0472">Membrane</keyword>
<sequence length="137" mass="15157">MHVDPSTYDVDLGRPWIIFAGVMLGIVAVLNLIYGIAMISDSKFFVNDTKFVLANLNFWGWVLTILGGAQLITAGGIFAAKEWARWLGILFAAANMIANFLAIDSYPALTMILFFVDVIIIWGLFNYGGRDRYNLAG</sequence>
<keyword evidence="1" id="KW-0812">Transmembrane</keyword>